<dbReference type="EMBL" id="JAVDSW010000002">
    <property type="protein sequence ID" value="MDR6703201.1"/>
    <property type="molecule type" value="Genomic_DNA"/>
</dbReference>
<accession>A0AAW8LW25</accession>
<dbReference type="Proteomes" id="UP001265315">
    <property type="component" value="Unassembled WGS sequence"/>
</dbReference>
<proteinExistence type="predicted"/>
<evidence type="ECO:0000313" key="2">
    <source>
        <dbReference type="Proteomes" id="UP001265315"/>
    </source>
</evidence>
<dbReference type="AlphaFoldDB" id="A0AAW8LW25"/>
<reference evidence="1" key="1">
    <citation type="submission" date="2023-07" db="EMBL/GenBank/DDBJ databases">
        <title>Sorghum-associated microbial communities from plants grown in Nebraska, USA.</title>
        <authorList>
            <person name="Schachtman D."/>
        </authorList>
    </citation>
    <scope>NUCLEOTIDE SEQUENCE</scope>
    <source>
        <strain evidence="1">1457</strain>
    </source>
</reference>
<protein>
    <recommendedName>
        <fullName evidence="3">DUF3088 domain-containing protein</fullName>
    </recommendedName>
</protein>
<dbReference type="Pfam" id="PF11287">
    <property type="entry name" value="DUF3088"/>
    <property type="match status" value="1"/>
</dbReference>
<organism evidence="1 2">
    <name type="scientific">Agrobacterium tumefaciens</name>
    <dbReference type="NCBI Taxonomy" id="358"/>
    <lineage>
        <taxon>Bacteria</taxon>
        <taxon>Pseudomonadati</taxon>
        <taxon>Pseudomonadota</taxon>
        <taxon>Alphaproteobacteria</taxon>
        <taxon>Hyphomicrobiales</taxon>
        <taxon>Rhizobiaceae</taxon>
        <taxon>Rhizobium/Agrobacterium group</taxon>
        <taxon>Agrobacterium</taxon>
        <taxon>Agrobacterium tumefaciens complex</taxon>
    </lineage>
</organism>
<comment type="caution">
    <text evidence="1">The sequence shown here is derived from an EMBL/GenBank/DDBJ whole genome shotgun (WGS) entry which is preliminary data.</text>
</comment>
<sequence>MKHVGRNGDVTSGNFEKISFINNLAQRNSSFQSKNCFLDPRFGRLHCALEISPQMMDAMAKDTLFLIAPGFEDPKHPGVRFVCPHCNQIEGLLAAFPDLAAGIDIHRVGFQRPREAVIAAVGEENQSLPLLIFAGDAPGDATTRGDTHFIQDTKRILQILAERHGFPQLH</sequence>
<name>A0AAW8LW25_AGRTU</name>
<evidence type="ECO:0008006" key="3">
    <source>
        <dbReference type="Google" id="ProtNLM"/>
    </source>
</evidence>
<evidence type="ECO:0000313" key="1">
    <source>
        <dbReference type="EMBL" id="MDR6703201.1"/>
    </source>
</evidence>
<dbReference type="InterPro" id="IPR021439">
    <property type="entry name" value="DUF3088"/>
</dbReference>
<gene>
    <name evidence="1" type="ORF">J2W61_003066</name>
</gene>